<feature type="domain" description="Thg1 C-terminal" evidence="1">
    <location>
        <begin position="25"/>
        <end position="105"/>
    </location>
</feature>
<dbReference type="Gene3D" id="3.30.70.3000">
    <property type="match status" value="1"/>
</dbReference>
<dbReference type="Proteomes" id="UP001589810">
    <property type="component" value="Unassembled WGS sequence"/>
</dbReference>
<protein>
    <recommendedName>
        <fullName evidence="1">Thg1 C-terminal domain-containing protein</fullName>
    </recommendedName>
</protein>
<sequence length="142" mass="16351">MFTQHAGVPGVFDSRIWLGNTSGDVLDYFAWRQADATRCALNGWCYWTLRNNGKTRREADQAISGASTARKNELLYGYGINFNETPAWQRRGVGLWPEEFEREGHDPVQGRAVTAIRRRTRIERELPMKDDYRALLSDTVRV</sequence>
<dbReference type="EMBL" id="JBHLUD010000016">
    <property type="protein sequence ID" value="MFC0548544.1"/>
    <property type="molecule type" value="Genomic_DNA"/>
</dbReference>
<dbReference type="InterPro" id="IPR007537">
    <property type="entry name" value="tRNAHis_GuaTrfase_Thg1"/>
</dbReference>
<proteinExistence type="predicted"/>
<organism evidence="2 3">
    <name type="scientific">Kutzneria chonburiensis</name>
    <dbReference type="NCBI Taxonomy" id="1483604"/>
    <lineage>
        <taxon>Bacteria</taxon>
        <taxon>Bacillati</taxon>
        <taxon>Actinomycetota</taxon>
        <taxon>Actinomycetes</taxon>
        <taxon>Pseudonocardiales</taxon>
        <taxon>Pseudonocardiaceae</taxon>
        <taxon>Kutzneria</taxon>
    </lineage>
</organism>
<evidence type="ECO:0000313" key="2">
    <source>
        <dbReference type="EMBL" id="MFC0548544.1"/>
    </source>
</evidence>
<dbReference type="RefSeq" id="WP_273943975.1">
    <property type="nucleotide sequence ID" value="NZ_CP097263.1"/>
</dbReference>
<evidence type="ECO:0000313" key="3">
    <source>
        <dbReference type="Proteomes" id="UP001589810"/>
    </source>
</evidence>
<name>A0ABV6N7G2_9PSEU</name>
<evidence type="ECO:0000259" key="1">
    <source>
        <dbReference type="Pfam" id="PF14413"/>
    </source>
</evidence>
<comment type="caution">
    <text evidence="2">The sequence shown here is derived from an EMBL/GenBank/DDBJ whole genome shotgun (WGS) entry which is preliminary data.</text>
</comment>
<reference evidence="2 3" key="1">
    <citation type="submission" date="2024-09" db="EMBL/GenBank/DDBJ databases">
        <authorList>
            <person name="Sun Q."/>
            <person name="Mori K."/>
        </authorList>
    </citation>
    <scope>NUCLEOTIDE SEQUENCE [LARGE SCALE GENOMIC DNA]</scope>
    <source>
        <strain evidence="2 3">TBRC 1432</strain>
    </source>
</reference>
<gene>
    <name evidence="2" type="ORF">ACFFH7_44055</name>
</gene>
<dbReference type="PANTHER" id="PTHR12729">
    <property type="entry name" value="TRNA(HIS) GUANYLYLTRANSFERASE-RELATED"/>
    <property type="match status" value="1"/>
</dbReference>
<dbReference type="InterPro" id="IPR025845">
    <property type="entry name" value="Thg1_C_dom"/>
</dbReference>
<keyword evidence="3" id="KW-1185">Reference proteome</keyword>
<dbReference type="Pfam" id="PF14413">
    <property type="entry name" value="Thg1C"/>
    <property type="match status" value="1"/>
</dbReference>
<dbReference type="InterPro" id="IPR038469">
    <property type="entry name" value="tRNAHis_GuaTrfase_Thg1_sf"/>
</dbReference>
<accession>A0ABV6N7G2</accession>
<dbReference type="PANTHER" id="PTHR12729:SF6">
    <property type="entry name" value="TRNA(HIS) GUANYLYLTRANSFERASE-RELATED"/>
    <property type="match status" value="1"/>
</dbReference>